<dbReference type="Pfam" id="PF19647">
    <property type="entry name" value="Septknot"/>
    <property type="match status" value="1"/>
</dbReference>
<protein>
    <submittedName>
        <fullName evidence="2">DUF6150 family protein</fullName>
    </submittedName>
</protein>
<proteinExistence type="predicted"/>
<dbReference type="InterPro" id="IPR046148">
    <property type="entry name" value="Septknot"/>
</dbReference>
<evidence type="ECO:0000313" key="3">
    <source>
        <dbReference type="Proteomes" id="UP001597110"/>
    </source>
</evidence>
<dbReference type="EMBL" id="JBHTIF010000002">
    <property type="protein sequence ID" value="MFD0726594.1"/>
    <property type="molecule type" value="Genomic_DNA"/>
</dbReference>
<evidence type="ECO:0000259" key="1">
    <source>
        <dbReference type="Pfam" id="PF19647"/>
    </source>
</evidence>
<evidence type="ECO:0000313" key="2">
    <source>
        <dbReference type="EMBL" id="MFD0726594.1"/>
    </source>
</evidence>
<accession>A0ABW2YDQ2</accession>
<reference evidence="3" key="1">
    <citation type="journal article" date="2019" name="Int. J. Syst. Evol. Microbiol.">
        <title>The Global Catalogue of Microorganisms (GCM) 10K type strain sequencing project: providing services to taxonomists for standard genome sequencing and annotation.</title>
        <authorList>
            <consortium name="The Broad Institute Genomics Platform"/>
            <consortium name="The Broad Institute Genome Sequencing Center for Infectious Disease"/>
            <person name="Wu L."/>
            <person name="Ma J."/>
        </authorList>
    </citation>
    <scope>NUCLEOTIDE SEQUENCE [LARGE SCALE GENOMIC DNA]</scope>
    <source>
        <strain evidence="3">CCUG 55585</strain>
    </source>
</reference>
<feature type="domain" description="7(1) septoil knot" evidence="1">
    <location>
        <begin position="1"/>
        <end position="82"/>
    </location>
</feature>
<sequence length="93" mass="10477">MARIYQAPTMGEAHVRAALVSARGMADLLVHRVGSWGQAHGDGLWYITRDKQEATAWVHFCSIGMAEVRIFFVDNYSEAGWRNASHRLRGRFG</sequence>
<dbReference type="Proteomes" id="UP001597110">
    <property type="component" value="Unassembled WGS sequence"/>
</dbReference>
<comment type="caution">
    <text evidence="2">The sequence shown here is derived from an EMBL/GenBank/DDBJ whole genome shotgun (WGS) entry which is preliminary data.</text>
</comment>
<dbReference type="RefSeq" id="WP_386824588.1">
    <property type="nucleotide sequence ID" value="NZ_JBHTIF010000002.1"/>
</dbReference>
<keyword evidence="3" id="KW-1185">Reference proteome</keyword>
<name>A0ABW2YDQ2_9GAMM</name>
<organism evidence="2 3">
    <name type="scientific">Lysobacter brunescens</name>
    <dbReference type="NCBI Taxonomy" id="262323"/>
    <lineage>
        <taxon>Bacteria</taxon>
        <taxon>Pseudomonadati</taxon>
        <taxon>Pseudomonadota</taxon>
        <taxon>Gammaproteobacteria</taxon>
        <taxon>Lysobacterales</taxon>
        <taxon>Lysobacteraceae</taxon>
        <taxon>Lysobacter</taxon>
    </lineage>
</organism>
<gene>
    <name evidence="2" type="ORF">ACFQ0E_13415</name>
</gene>